<proteinExistence type="predicted"/>
<evidence type="ECO:0000313" key="2">
    <source>
        <dbReference type="Proteomes" id="UP000189674"/>
    </source>
</evidence>
<sequence length="105" mass="11654">MGHAAEKTESRKMLNATDKQIIAAKAEGLMLFDFGELGMIVAKSRANAQRMMIERGNSEGSVRYWHGTVVTGKVELCDRWGENSYMESPDVIIAQGEGFRVTDID</sequence>
<dbReference type="Proteomes" id="UP000189674">
    <property type="component" value="Chromosome"/>
</dbReference>
<keyword evidence="2" id="KW-1185">Reference proteome</keyword>
<dbReference type="STRING" id="1936003.STSP2_03128"/>
<dbReference type="EMBL" id="CP019791">
    <property type="protein sequence ID" value="AQT69928.1"/>
    <property type="molecule type" value="Genomic_DNA"/>
</dbReference>
<reference evidence="2" key="1">
    <citation type="submission" date="2017-02" db="EMBL/GenBank/DDBJ databases">
        <title>Comparative genomics and description of representatives of a novel lineage of planctomycetes thriving in anoxic sediments.</title>
        <authorList>
            <person name="Spring S."/>
            <person name="Bunk B."/>
            <person name="Sproer C."/>
        </authorList>
    </citation>
    <scope>NUCLEOTIDE SEQUENCE [LARGE SCALE GENOMIC DNA]</scope>
    <source>
        <strain evidence="2">ST-NAGAB-D1</strain>
    </source>
</reference>
<dbReference type="AlphaFoldDB" id="A0A1U9NQD2"/>
<protein>
    <submittedName>
        <fullName evidence="1">Uncharacterized protein</fullName>
    </submittedName>
</protein>
<organism evidence="1 2">
    <name type="scientific">Anaerohalosphaera lusitana</name>
    <dbReference type="NCBI Taxonomy" id="1936003"/>
    <lineage>
        <taxon>Bacteria</taxon>
        <taxon>Pseudomonadati</taxon>
        <taxon>Planctomycetota</taxon>
        <taxon>Phycisphaerae</taxon>
        <taxon>Sedimentisphaerales</taxon>
        <taxon>Anaerohalosphaeraceae</taxon>
        <taxon>Anaerohalosphaera</taxon>
    </lineage>
</organism>
<dbReference type="KEGG" id="alus:STSP2_03128"/>
<accession>A0A1U9NQD2</accession>
<name>A0A1U9NQD2_9BACT</name>
<evidence type="ECO:0000313" key="1">
    <source>
        <dbReference type="EMBL" id="AQT69928.1"/>
    </source>
</evidence>
<gene>
    <name evidence="1" type="ORF">STSP2_03128</name>
</gene>